<dbReference type="SMART" id="SM00857">
    <property type="entry name" value="Resolvase"/>
    <property type="match status" value="1"/>
</dbReference>
<dbReference type="InterPro" id="IPR050639">
    <property type="entry name" value="SSR_resolvase"/>
</dbReference>
<dbReference type="SUPFAM" id="SSF53041">
    <property type="entry name" value="Resolvase-like"/>
    <property type="match status" value="1"/>
</dbReference>
<keyword evidence="1" id="KW-0238">DNA-binding</keyword>
<dbReference type="AlphaFoldDB" id="A0A2P4R9P7"/>
<dbReference type="EMBL" id="PPWZ01000001">
    <property type="protein sequence ID" value="POH37995.1"/>
    <property type="molecule type" value="Genomic_DNA"/>
</dbReference>
<dbReference type="PANTHER" id="PTHR30461">
    <property type="entry name" value="DNA-INVERTASE FROM LAMBDOID PROPHAGE"/>
    <property type="match status" value="1"/>
</dbReference>
<accession>A0A2P4R9P7</accession>
<evidence type="ECO:0000256" key="2">
    <source>
        <dbReference type="ARBA" id="ARBA00023172"/>
    </source>
</evidence>
<dbReference type="InterPro" id="IPR006119">
    <property type="entry name" value="Resolv_N"/>
</dbReference>
<dbReference type="PROSITE" id="PS51736">
    <property type="entry name" value="RECOMBINASES_3"/>
    <property type="match status" value="1"/>
</dbReference>
<dbReference type="CDD" id="cd03768">
    <property type="entry name" value="SR_ResInv"/>
    <property type="match status" value="1"/>
</dbReference>
<evidence type="ECO:0000256" key="1">
    <source>
        <dbReference type="ARBA" id="ARBA00023125"/>
    </source>
</evidence>
<comment type="caution">
    <text evidence="4">The sequence shown here is derived from an EMBL/GenBank/DDBJ whole genome shotgun (WGS) entry which is preliminary data.</text>
</comment>
<dbReference type="GO" id="GO:0000150">
    <property type="term" value="F:DNA strand exchange activity"/>
    <property type="evidence" value="ECO:0007669"/>
    <property type="project" value="InterPro"/>
</dbReference>
<protein>
    <submittedName>
        <fullName evidence="4">Resolvase</fullName>
    </submittedName>
</protein>
<dbReference type="Gene3D" id="1.10.10.60">
    <property type="entry name" value="Homeodomain-like"/>
    <property type="match status" value="1"/>
</dbReference>
<dbReference type="InterPro" id="IPR036162">
    <property type="entry name" value="Resolvase-like_N_sf"/>
</dbReference>
<feature type="domain" description="Resolvase/invertase-type recombinase catalytic" evidence="3">
    <location>
        <begin position="26"/>
        <end position="169"/>
    </location>
</feature>
<dbReference type="Gene3D" id="3.40.50.1390">
    <property type="entry name" value="Resolvase, N-terminal catalytic domain"/>
    <property type="match status" value="1"/>
</dbReference>
<keyword evidence="2" id="KW-0233">DNA recombination</keyword>
<sequence length="231" mass="26596">MIIIVHCMFNIIRSVFLANTTKKKKINIGYIRVSTAEDRQKLGYEAQKRILNDYAIDYLYGEKISGRKDDRPEFNKAIKRAKSLAKKGYTVTFIVVKLDRISRKMSSLLLILEDLKKYNISFKSVNENIATDTATGILMMQLLAMFSEFEVNTLRTRTREALKQAKIDGKVLGRPKINENIRDKIALMYRNPDLSVHDVAIKCNVSERTVYRIAKEGNLTRQYSKGTSFLN</sequence>
<dbReference type="GO" id="GO:0003677">
    <property type="term" value="F:DNA binding"/>
    <property type="evidence" value="ECO:0007669"/>
    <property type="project" value="UniProtKB-KW"/>
</dbReference>
<organism evidence="4">
    <name type="scientific">Companilactobacillus formosensis</name>
    <dbReference type="NCBI Taxonomy" id="1617889"/>
    <lineage>
        <taxon>Bacteria</taxon>
        <taxon>Bacillati</taxon>
        <taxon>Bacillota</taxon>
        <taxon>Bacilli</taxon>
        <taxon>Lactobacillales</taxon>
        <taxon>Lactobacillaceae</taxon>
        <taxon>Companilactobacillus</taxon>
    </lineage>
</organism>
<dbReference type="PANTHER" id="PTHR30461:SF2">
    <property type="entry name" value="SERINE RECOMBINASE PINE-RELATED"/>
    <property type="match status" value="1"/>
</dbReference>
<evidence type="ECO:0000259" key="3">
    <source>
        <dbReference type="PROSITE" id="PS51736"/>
    </source>
</evidence>
<evidence type="ECO:0000313" key="4">
    <source>
        <dbReference type="EMBL" id="POH37995.1"/>
    </source>
</evidence>
<name>A0A2P4R9P7_9LACO</name>
<proteinExistence type="predicted"/>
<gene>
    <name evidence="4" type="ORF">C2R26_00095</name>
</gene>
<dbReference type="Pfam" id="PF00239">
    <property type="entry name" value="Resolvase"/>
    <property type="match status" value="1"/>
</dbReference>
<reference evidence="4" key="1">
    <citation type="submission" date="2018-01" db="EMBL/GenBank/DDBJ databases">
        <title>Genome sequnecing of Lactobacillus formosensis KACC 18721.</title>
        <authorList>
            <person name="Kim S.-J."/>
            <person name="Heo J."/>
        </authorList>
    </citation>
    <scope>NUCLEOTIDE SEQUENCE</scope>
    <source>
        <strain evidence="4">KACC 18721</strain>
    </source>
</reference>